<comment type="caution">
    <text evidence="2">The sequence shown here is derived from an EMBL/GenBank/DDBJ whole genome shotgun (WGS) entry which is preliminary data.</text>
</comment>
<dbReference type="Proteomes" id="UP000239899">
    <property type="component" value="Unassembled WGS sequence"/>
</dbReference>
<dbReference type="Gene3D" id="3.40.50.300">
    <property type="entry name" value="P-loop containing nucleotide triphosphate hydrolases"/>
    <property type="match status" value="2"/>
</dbReference>
<proteinExistence type="predicted"/>
<evidence type="ECO:0000313" key="2">
    <source>
        <dbReference type="EMBL" id="PRW59822.1"/>
    </source>
</evidence>
<dbReference type="STRING" id="3076.A0A2P6U0H6"/>
<sequence length="207" mass="22647">MRQLELRSPAARGPWLVGIVGVPGSGKSSTAKAVCARLNARGVPAANVPMDGFHYFRRQLDQMPDPELAHARRGAEWTFDACAYHACLAKIKATGQAEAPSFDHGVGDPVPGDIRVGREHRVVLSEGNYLLLAAEPWWKLHELLDEAWYIDCDVETAMQRVYERQTGNGLAAEVSRWRIAANDRPNAEQIATTAGRATLLVPTLPLA</sequence>
<evidence type="ECO:0000313" key="3">
    <source>
        <dbReference type="Proteomes" id="UP000239899"/>
    </source>
</evidence>
<dbReference type="EMBL" id="LHPG02000003">
    <property type="protein sequence ID" value="PRW59822.1"/>
    <property type="molecule type" value="Genomic_DNA"/>
</dbReference>
<keyword evidence="3" id="KW-1185">Reference proteome</keyword>
<dbReference type="GO" id="GO:0016301">
    <property type="term" value="F:kinase activity"/>
    <property type="evidence" value="ECO:0007669"/>
    <property type="project" value="UniProtKB-KW"/>
</dbReference>
<dbReference type="SUPFAM" id="SSF52540">
    <property type="entry name" value="P-loop containing nucleoside triphosphate hydrolases"/>
    <property type="match status" value="1"/>
</dbReference>
<dbReference type="Pfam" id="PF00485">
    <property type="entry name" value="PRK"/>
    <property type="match status" value="1"/>
</dbReference>
<organism evidence="2 3">
    <name type="scientific">Chlorella sorokiniana</name>
    <name type="common">Freshwater green alga</name>
    <dbReference type="NCBI Taxonomy" id="3076"/>
    <lineage>
        <taxon>Eukaryota</taxon>
        <taxon>Viridiplantae</taxon>
        <taxon>Chlorophyta</taxon>
        <taxon>core chlorophytes</taxon>
        <taxon>Trebouxiophyceae</taxon>
        <taxon>Chlorellales</taxon>
        <taxon>Chlorellaceae</taxon>
        <taxon>Chlorella clade</taxon>
        <taxon>Chlorella</taxon>
    </lineage>
</organism>
<protein>
    <submittedName>
        <fullName evidence="2">Uridine kinase isoform X2</fullName>
    </submittedName>
</protein>
<accession>A0A2P6U0H6</accession>
<feature type="domain" description="Phosphoribulokinase/uridine kinase" evidence="1">
    <location>
        <begin position="17"/>
        <end position="164"/>
    </location>
</feature>
<keyword evidence="2" id="KW-0418">Kinase</keyword>
<dbReference type="PANTHER" id="PTHR10285">
    <property type="entry name" value="URIDINE KINASE"/>
    <property type="match status" value="1"/>
</dbReference>
<gene>
    <name evidence="2" type="ORF">C2E21_1658</name>
</gene>
<dbReference type="GO" id="GO:0005524">
    <property type="term" value="F:ATP binding"/>
    <property type="evidence" value="ECO:0007669"/>
    <property type="project" value="InterPro"/>
</dbReference>
<reference evidence="2 3" key="1">
    <citation type="journal article" date="2018" name="Plant J.">
        <title>Genome sequences of Chlorella sorokiniana UTEX 1602 and Micractinium conductrix SAG 241.80: implications to maltose excretion by a green alga.</title>
        <authorList>
            <person name="Arriola M.B."/>
            <person name="Velmurugan N."/>
            <person name="Zhang Y."/>
            <person name="Plunkett M.H."/>
            <person name="Hondzo H."/>
            <person name="Barney B.M."/>
        </authorList>
    </citation>
    <scope>NUCLEOTIDE SEQUENCE [LARGE SCALE GENOMIC DNA]</scope>
    <source>
        <strain evidence="3">UTEX 1602</strain>
    </source>
</reference>
<dbReference type="AlphaFoldDB" id="A0A2P6U0H6"/>
<dbReference type="OrthoDB" id="6362633at2759"/>
<evidence type="ECO:0000259" key="1">
    <source>
        <dbReference type="Pfam" id="PF00485"/>
    </source>
</evidence>
<name>A0A2P6U0H6_CHLSO</name>
<keyword evidence="2" id="KW-0808">Transferase</keyword>
<dbReference type="InterPro" id="IPR006083">
    <property type="entry name" value="PRK/URK"/>
</dbReference>
<dbReference type="InterPro" id="IPR027417">
    <property type="entry name" value="P-loop_NTPase"/>
</dbReference>